<dbReference type="EMBL" id="BKCJ010000057">
    <property type="protein sequence ID" value="GEU29293.1"/>
    <property type="molecule type" value="Genomic_DNA"/>
</dbReference>
<comment type="caution">
    <text evidence="1">The sequence shown here is derived from an EMBL/GenBank/DDBJ whole genome shotgun (WGS) entry which is preliminary data.</text>
</comment>
<sequence>MDDQYLSKGNDWFELSIDDGKVKVLIFFKIIEHDGGACIYEAFVSVDTNAILMNDEFLIIDIGRKIISEDKGRI</sequence>
<organism evidence="1">
    <name type="scientific">Tanacetum cinerariifolium</name>
    <name type="common">Dalmatian daisy</name>
    <name type="synonym">Chrysanthemum cinerariifolium</name>
    <dbReference type="NCBI Taxonomy" id="118510"/>
    <lineage>
        <taxon>Eukaryota</taxon>
        <taxon>Viridiplantae</taxon>
        <taxon>Streptophyta</taxon>
        <taxon>Embryophyta</taxon>
        <taxon>Tracheophyta</taxon>
        <taxon>Spermatophyta</taxon>
        <taxon>Magnoliopsida</taxon>
        <taxon>eudicotyledons</taxon>
        <taxon>Gunneridae</taxon>
        <taxon>Pentapetalae</taxon>
        <taxon>asterids</taxon>
        <taxon>campanulids</taxon>
        <taxon>Asterales</taxon>
        <taxon>Asteraceae</taxon>
        <taxon>Asteroideae</taxon>
        <taxon>Anthemideae</taxon>
        <taxon>Anthemidinae</taxon>
        <taxon>Tanacetum</taxon>
    </lineage>
</organism>
<reference evidence="1" key="1">
    <citation type="journal article" date="2019" name="Sci. Rep.">
        <title>Draft genome of Tanacetum cinerariifolium, the natural source of mosquito coil.</title>
        <authorList>
            <person name="Yamashiro T."/>
            <person name="Shiraishi A."/>
            <person name="Satake H."/>
            <person name="Nakayama K."/>
        </authorList>
    </citation>
    <scope>NUCLEOTIDE SEQUENCE</scope>
</reference>
<evidence type="ECO:0000313" key="1">
    <source>
        <dbReference type="EMBL" id="GEU29293.1"/>
    </source>
</evidence>
<name>A0A699GHT6_TANCI</name>
<protein>
    <submittedName>
        <fullName evidence="1">Uncharacterized protein</fullName>
    </submittedName>
</protein>
<proteinExistence type="predicted"/>
<dbReference type="AlphaFoldDB" id="A0A699GHT6"/>
<accession>A0A699GHT6</accession>
<gene>
    <name evidence="1" type="ORF">Tci_001271</name>
</gene>